<protein>
    <submittedName>
        <fullName evidence="1">Uncharacterized protein</fullName>
    </submittedName>
</protein>
<keyword evidence="2" id="KW-1185">Reference proteome</keyword>
<comment type="caution">
    <text evidence="1">The sequence shown here is derived from an EMBL/GenBank/DDBJ whole genome shotgun (WGS) entry which is preliminary data.</text>
</comment>
<gene>
    <name evidence="1" type="ORF">SNAT2548_LOCUS17869</name>
</gene>
<dbReference type="InterPro" id="IPR032675">
    <property type="entry name" value="LRR_dom_sf"/>
</dbReference>
<dbReference type="AlphaFoldDB" id="A0A812PN69"/>
<name>A0A812PN69_9DINO</name>
<proteinExistence type="predicted"/>
<evidence type="ECO:0000313" key="2">
    <source>
        <dbReference type="Proteomes" id="UP000604046"/>
    </source>
</evidence>
<dbReference type="EMBL" id="CAJNDS010002126">
    <property type="protein sequence ID" value="CAE7341492.1"/>
    <property type="molecule type" value="Genomic_DNA"/>
</dbReference>
<dbReference type="Gene3D" id="3.80.10.10">
    <property type="entry name" value="Ribonuclease Inhibitor"/>
    <property type="match status" value="1"/>
</dbReference>
<accession>A0A812PN69</accession>
<reference evidence="1" key="1">
    <citation type="submission" date="2021-02" db="EMBL/GenBank/DDBJ databases">
        <authorList>
            <person name="Dougan E. K."/>
            <person name="Rhodes N."/>
            <person name="Thang M."/>
            <person name="Chan C."/>
        </authorList>
    </citation>
    <scope>NUCLEOTIDE SEQUENCE</scope>
</reference>
<organism evidence="1 2">
    <name type="scientific">Symbiodinium natans</name>
    <dbReference type="NCBI Taxonomy" id="878477"/>
    <lineage>
        <taxon>Eukaryota</taxon>
        <taxon>Sar</taxon>
        <taxon>Alveolata</taxon>
        <taxon>Dinophyceae</taxon>
        <taxon>Suessiales</taxon>
        <taxon>Symbiodiniaceae</taxon>
        <taxon>Symbiodinium</taxon>
    </lineage>
</organism>
<sequence length="127" mass="13441">MRTLAELMEGPSQPGPSNDFGEILLGTNDVSDLGFVALCDALCPGRATLGYLNLTSNRLTSVSVCRMTAVLESWCQAAVDLLPLGGVDVTYNDASIQSVLGFRSALRRLSATRPKDACQHMFTAGCG</sequence>
<dbReference type="Proteomes" id="UP000604046">
    <property type="component" value="Unassembled WGS sequence"/>
</dbReference>
<dbReference type="SUPFAM" id="SSF52047">
    <property type="entry name" value="RNI-like"/>
    <property type="match status" value="1"/>
</dbReference>
<dbReference type="OrthoDB" id="10346688at2759"/>
<evidence type="ECO:0000313" key="1">
    <source>
        <dbReference type="EMBL" id="CAE7341492.1"/>
    </source>
</evidence>